<accession>A0ABY8ESK4</accession>
<comment type="function">
    <text evidence="11">Catalyzes the formation of phosphatidylethanolamine (PtdEtn) from phosphatidylserine (PtdSer). Plays a central role in phospholipid metabolism and in the interorganelle trafficking of phosphatidylserine.</text>
</comment>
<comment type="domain">
    <text evidence="11">The C2 domains have an essential, but non-catalytic function. They may facilitate interactions with other proteins and are required for lipid transport function.</text>
</comment>
<dbReference type="PANTHER" id="PTHR10067">
    <property type="entry name" value="PHOSPHATIDYLSERINE DECARBOXYLASE"/>
    <property type="match status" value="1"/>
</dbReference>
<comment type="similarity">
    <text evidence="11">Belongs to the phosphatidylserine decarboxylase family. PSD-B subfamily. Eukaryotic type II sub-subfamily.</text>
</comment>
<feature type="domain" description="EF-hand" evidence="14">
    <location>
        <begin position="139"/>
        <end position="174"/>
    </location>
</feature>
<evidence type="ECO:0000256" key="12">
    <source>
        <dbReference type="SAM" id="Phobius"/>
    </source>
</evidence>
<evidence type="ECO:0000256" key="3">
    <source>
        <dbReference type="ARBA" id="ARBA00022793"/>
    </source>
</evidence>
<dbReference type="InterPro" id="IPR002048">
    <property type="entry name" value="EF_hand_dom"/>
</dbReference>
<dbReference type="InterPro" id="IPR035892">
    <property type="entry name" value="C2_domain_sf"/>
</dbReference>
<comment type="subcellular location">
    <subcellularLocation>
        <location evidence="11">Golgi apparatus membrane</location>
        <topology evidence="11">Peripheral membrane protein</topology>
        <orientation evidence="11">Cytoplasmic side</orientation>
    </subcellularLocation>
    <subcellularLocation>
        <location evidence="11">Endosome membrane</location>
        <topology evidence="11">Peripheral membrane protein</topology>
        <orientation evidence="11">Cytoplasmic side</orientation>
    </subcellularLocation>
</comment>
<feature type="modified residue" description="Pyruvic acid (Ser); by autocatalysis" evidence="11">
    <location>
        <position position="576"/>
    </location>
</feature>
<organism evidence="15 16">
    <name type="scientific">Malassezia furfur</name>
    <name type="common">Pityriasis versicolor infection agent</name>
    <name type="synonym">Pityrosporum furfur</name>
    <dbReference type="NCBI Taxonomy" id="55194"/>
    <lineage>
        <taxon>Eukaryota</taxon>
        <taxon>Fungi</taxon>
        <taxon>Dikarya</taxon>
        <taxon>Basidiomycota</taxon>
        <taxon>Ustilaginomycotina</taxon>
        <taxon>Malasseziomycetes</taxon>
        <taxon>Malasseziales</taxon>
        <taxon>Malasseziaceae</taxon>
        <taxon>Malassezia</taxon>
    </lineage>
</organism>
<feature type="domain" description="C2" evidence="13">
    <location>
        <begin position="1"/>
        <end position="88"/>
    </location>
</feature>
<comment type="subunit">
    <text evidence="11">Heterodimer of a large membrane-associated beta subunit and a small pyruvoyl-containing alpha subunit.</text>
</comment>
<dbReference type="InterPro" id="IPR033177">
    <property type="entry name" value="PSD-B"/>
</dbReference>
<proteinExistence type="inferred from homology"/>
<keyword evidence="4 11" id="KW-0443">Lipid metabolism</keyword>
<dbReference type="Pfam" id="PF02666">
    <property type="entry name" value="PS_Dcarbxylase"/>
    <property type="match status" value="1"/>
</dbReference>
<dbReference type="EC" id="4.1.1.65" evidence="11"/>
<keyword evidence="8 11" id="KW-0456">Lyase</keyword>
<dbReference type="InterPro" id="IPR000008">
    <property type="entry name" value="C2_dom"/>
</dbReference>
<gene>
    <name evidence="11 15" type="primary">PSD2</name>
    <name evidence="15" type="ORF">GLX27_002374</name>
</gene>
<keyword evidence="12" id="KW-1133">Transmembrane helix</keyword>
<comment type="catalytic activity">
    <reaction evidence="11">
        <text>a 1,2-diacyl-sn-glycero-3-phospho-L-serine + H(+) = a 1,2-diacyl-sn-glycero-3-phosphoethanolamine + CO2</text>
        <dbReference type="Rhea" id="RHEA:20828"/>
        <dbReference type="ChEBI" id="CHEBI:15378"/>
        <dbReference type="ChEBI" id="CHEBI:16526"/>
        <dbReference type="ChEBI" id="CHEBI:57262"/>
        <dbReference type="ChEBI" id="CHEBI:64612"/>
        <dbReference type="EC" id="4.1.1.65"/>
    </reaction>
</comment>
<evidence type="ECO:0000259" key="13">
    <source>
        <dbReference type="PROSITE" id="PS50004"/>
    </source>
</evidence>
<evidence type="ECO:0000256" key="2">
    <source>
        <dbReference type="ARBA" id="ARBA00022516"/>
    </source>
</evidence>
<dbReference type="Pfam" id="PF00168">
    <property type="entry name" value="C2"/>
    <property type="match status" value="1"/>
</dbReference>
<protein>
    <recommendedName>
        <fullName evidence="11">Phosphatidylserine decarboxylase proenzyme 2</fullName>
        <ecNumber evidence="11">4.1.1.65</ecNumber>
    </recommendedName>
    <component>
        <recommendedName>
            <fullName evidence="11">Phosphatidylserine decarboxylase 2 beta chain</fullName>
        </recommendedName>
    </component>
    <component>
        <recommendedName>
            <fullName evidence="11">Phosphatidylserine decarboxylase 2 alpha chain</fullName>
        </recommendedName>
    </component>
</protein>
<comment type="pathway">
    <text evidence="1">Lipid metabolism.</text>
</comment>
<keyword evidence="2 11" id="KW-0444">Lipid biosynthesis</keyword>
<reference evidence="15 16" key="1">
    <citation type="journal article" date="2020" name="Elife">
        <title>Loss of centromere function drives karyotype evolution in closely related Malassezia species.</title>
        <authorList>
            <person name="Sankaranarayanan S.R."/>
            <person name="Ianiri G."/>
            <person name="Coelho M.A."/>
            <person name="Reza M.H."/>
            <person name="Thimmappa B.C."/>
            <person name="Ganguly P."/>
            <person name="Vadnala R.N."/>
            <person name="Sun S."/>
            <person name="Siddharthan R."/>
            <person name="Tellgren-Roth C."/>
            <person name="Dawson T.L."/>
            <person name="Heitman J."/>
            <person name="Sanyal K."/>
        </authorList>
    </citation>
    <scope>NUCLEOTIDE SEQUENCE [LARGE SCALE GENOMIC DNA]</scope>
    <source>
        <strain evidence="15">CBS14141</strain>
    </source>
</reference>
<comment type="cofactor">
    <cofactor evidence="11">
        <name>pyruvate</name>
        <dbReference type="ChEBI" id="CHEBI:15361"/>
    </cofactor>
    <text evidence="11">Binds 1 pyruvoyl group covalently per subunit.</text>
</comment>
<feature type="active site" description="Charge relay system; for autoendoproteolytic cleavage activity" evidence="11">
    <location>
        <position position="433"/>
    </location>
</feature>
<dbReference type="PROSITE" id="PS50004">
    <property type="entry name" value="C2"/>
    <property type="match status" value="1"/>
</dbReference>
<evidence type="ECO:0000256" key="10">
    <source>
        <dbReference type="ARBA" id="ARBA00023317"/>
    </source>
</evidence>
<evidence type="ECO:0000256" key="1">
    <source>
        <dbReference type="ARBA" id="ARBA00005189"/>
    </source>
</evidence>
<feature type="chain" id="PRO_5044903623" description="Phosphatidylserine decarboxylase 2 alpha chain" evidence="11">
    <location>
        <begin position="576"/>
        <end position="623"/>
    </location>
</feature>
<dbReference type="Gene3D" id="2.60.40.150">
    <property type="entry name" value="C2 domain"/>
    <property type="match status" value="1"/>
</dbReference>
<feature type="active site" description="Charge relay system; for autoendoproteolytic cleavage activity" evidence="11">
    <location>
        <position position="576"/>
    </location>
</feature>
<dbReference type="SUPFAM" id="SSF47473">
    <property type="entry name" value="EF-hand"/>
    <property type="match status" value="1"/>
</dbReference>
<dbReference type="GO" id="GO:0004609">
    <property type="term" value="F:phosphatidylserine decarboxylase activity"/>
    <property type="evidence" value="ECO:0007669"/>
    <property type="project" value="UniProtKB-EC"/>
</dbReference>
<dbReference type="InterPro" id="IPR011992">
    <property type="entry name" value="EF-hand-dom_pair"/>
</dbReference>
<keyword evidence="12" id="KW-0812">Transmembrane</keyword>
<dbReference type="Proteomes" id="UP000818624">
    <property type="component" value="Chromosome 2"/>
</dbReference>
<feature type="transmembrane region" description="Helical" evidence="12">
    <location>
        <begin position="536"/>
        <end position="556"/>
    </location>
</feature>
<dbReference type="InterPro" id="IPR033179">
    <property type="entry name" value="PSD_type2_pro"/>
</dbReference>
<feature type="active site" description="Charge relay system; for autoendoproteolytic cleavage activity" evidence="11">
    <location>
        <position position="489"/>
    </location>
</feature>
<keyword evidence="11" id="KW-0967">Endosome</keyword>
<keyword evidence="6 11" id="KW-0865">Zymogen</keyword>
<dbReference type="SUPFAM" id="SSF49562">
    <property type="entry name" value="C2 domain (Calcium/lipid-binding domain, CaLB)"/>
    <property type="match status" value="1"/>
</dbReference>
<keyword evidence="3 11" id="KW-0210">Decarboxylase</keyword>
<dbReference type="Gene3D" id="1.10.238.10">
    <property type="entry name" value="EF-hand"/>
    <property type="match status" value="1"/>
</dbReference>
<keyword evidence="16" id="KW-1185">Reference proteome</keyword>
<comment type="PTM">
    <text evidence="11">Is synthesized initially as an inactive proenzyme. Formation of the active enzyme involves a self-maturation process in which the active site pyruvoyl group is generated from an internal serine residue via an autocatalytic post-translational modification. Two non-identical subunits are generated from the proenzyme in this reaction, and the pyruvate is formed at the N-terminus of the alpha chain, which is derived from the carboxyl end of the proenzyme. The autoendoproteolytic cleavage occurs by a canonical serine protease mechanism, in which the side chain hydroxyl group of the serine supplies its oxygen atom to form the C-terminus of the beta chain, while the remainder of the serine residue undergoes an oxidative deamination to produce ammonia and the pyruvoyl prosthetic group on the alpha chain. During this reaction, the Ser that is part of the protease active site of the proenzyme becomes the pyruvoyl prosthetic group, which constitutes an essential element of the active site of the mature decarboxylase.</text>
</comment>
<evidence type="ECO:0000313" key="15">
    <source>
        <dbReference type="EMBL" id="WFD47715.1"/>
    </source>
</evidence>
<evidence type="ECO:0000256" key="6">
    <source>
        <dbReference type="ARBA" id="ARBA00023145"/>
    </source>
</evidence>
<evidence type="ECO:0000313" key="16">
    <source>
        <dbReference type="Proteomes" id="UP000818624"/>
    </source>
</evidence>
<dbReference type="PROSITE" id="PS50222">
    <property type="entry name" value="EF_HAND_2"/>
    <property type="match status" value="1"/>
</dbReference>
<keyword evidence="7 11" id="KW-0594">Phospholipid biosynthesis</keyword>
<feature type="chain" id="PRO_5044903624" description="Phosphatidylserine decarboxylase 2 beta chain" evidence="11">
    <location>
        <begin position="1"/>
        <end position="575"/>
    </location>
</feature>
<dbReference type="HAMAP" id="MF_00663">
    <property type="entry name" value="PS_decarb_PSD_B_type2"/>
    <property type="match status" value="1"/>
</dbReference>
<name>A0ABY8ESK4_MALFU</name>
<dbReference type="SMART" id="SM00239">
    <property type="entry name" value="C2"/>
    <property type="match status" value="1"/>
</dbReference>
<evidence type="ECO:0000256" key="4">
    <source>
        <dbReference type="ARBA" id="ARBA00023098"/>
    </source>
</evidence>
<keyword evidence="9 11" id="KW-1208">Phospholipid metabolism</keyword>
<feature type="active site" description="Schiff-base intermediate with substrate; via pyruvic acid; for decarboxylase activity" evidence="11">
    <location>
        <position position="576"/>
    </location>
</feature>
<dbReference type="EMBL" id="CP046235">
    <property type="protein sequence ID" value="WFD47715.1"/>
    <property type="molecule type" value="Genomic_DNA"/>
</dbReference>
<evidence type="ECO:0000256" key="5">
    <source>
        <dbReference type="ARBA" id="ARBA00023136"/>
    </source>
</evidence>
<comment type="pathway">
    <text evidence="11">Phospholipid metabolism; phosphatidylethanolamine biosynthesis; phosphatidylethanolamine from CDP-diacylglycerol: step 2/2.</text>
</comment>
<keyword evidence="11" id="KW-0333">Golgi apparatus</keyword>
<sequence>MTKTSFDMDPFSIISFNRKIFRTRVCRHTLNPVWREKLLLHVRRNEAGFNVKFFVYDWDKMSANDYVGEATLPMSTILQTAQSPDEETGLYSGEHSMPLMTHSLEIPLYREQGDEERKFGAGNTPVLVIRYGYRPYEALRQRFLREMLRFYDTNETNGVDIIEFTTMLSSLGSTLTRETIQDLFVEIGKNPETDQLTYDEALCVMEAMLKKPLFARRHEANVSVLDNETYESDSAPVERVIRLESCPFCNKRKLRRANETDILTHLALCASSDWRKVDELAMSRFVTASQAHRKWYTNVIKKISQGNYRVGANSANILVQDRDTGELLEEKMQVYVRLGIRLLYQGAYGQLSGARVRRMLRNMSVKQGRKFDAASSAKFIGPFIAFHGINVDEMADPVESFASFNEFFCRKIKMELRPVDDPDDARTLVSCADCRLMAFPTVDRATKLWIKGRNFSVPKLLGHRYGGVSSMPLSLIIFRLAPQDYHRFHVPVDGIVGEPDWAEGEYYTVNPMGIRSSIDVFGENKRVVIPIHTKEFGMVYITAIGAMMVGSILLSVTPGQRVKRGDELGYFKFGGSTLVLLAEEKLLTIDRDLVENSESCIETLVRVGMHIGRAQAPTQAVSS</sequence>
<evidence type="ECO:0000256" key="11">
    <source>
        <dbReference type="HAMAP-Rule" id="MF_03209"/>
    </source>
</evidence>
<feature type="site" description="Cleavage (non-hydrolytic); by autocatalysis" evidence="11">
    <location>
        <begin position="575"/>
        <end position="576"/>
    </location>
</feature>
<evidence type="ECO:0000256" key="9">
    <source>
        <dbReference type="ARBA" id="ARBA00023264"/>
    </source>
</evidence>
<dbReference type="NCBIfam" id="TIGR00163">
    <property type="entry name" value="PS_decarb"/>
    <property type="match status" value="1"/>
</dbReference>
<dbReference type="InterPro" id="IPR003817">
    <property type="entry name" value="PS_Dcarbxylase"/>
</dbReference>
<keyword evidence="5 11" id="KW-0472">Membrane</keyword>
<evidence type="ECO:0000256" key="8">
    <source>
        <dbReference type="ARBA" id="ARBA00023239"/>
    </source>
</evidence>
<evidence type="ECO:0000259" key="14">
    <source>
        <dbReference type="PROSITE" id="PS50222"/>
    </source>
</evidence>
<keyword evidence="10 11" id="KW-0670">Pyruvate</keyword>
<dbReference type="PANTHER" id="PTHR10067:SF17">
    <property type="entry name" value="PHOSPHATIDYLSERINE DECARBOXYLASE PROENZYME 2"/>
    <property type="match status" value="1"/>
</dbReference>
<evidence type="ECO:0000256" key="7">
    <source>
        <dbReference type="ARBA" id="ARBA00023209"/>
    </source>
</evidence>